<dbReference type="Pfam" id="PF25929">
    <property type="entry name" value="DUF7974"/>
    <property type="match status" value="1"/>
</dbReference>
<feature type="domain" description="DUF7974" evidence="1">
    <location>
        <begin position="20"/>
        <end position="154"/>
    </location>
</feature>
<organism evidence="2 3">
    <name type="scientific">Halorussus limi</name>
    <dbReference type="NCBI Taxonomy" id="2938695"/>
    <lineage>
        <taxon>Archaea</taxon>
        <taxon>Methanobacteriati</taxon>
        <taxon>Methanobacteriota</taxon>
        <taxon>Stenosarchaea group</taxon>
        <taxon>Halobacteria</taxon>
        <taxon>Halobacteriales</taxon>
        <taxon>Haladaptataceae</taxon>
        <taxon>Halorussus</taxon>
    </lineage>
</organism>
<keyword evidence="3" id="KW-1185">Reference proteome</keyword>
<dbReference type="RefSeq" id="WP_248652072.1">
    <property type="nucleotide sequence ID" value="NZ_CP096659.1"/>
</dbReference>
<dbReference type="EMBL" id="CP096659">
    <property type="protein sequence ID" value="UPV76035.1"/>
    <property type="molecule type" value="Genomic_DNA"/>
</dbReference>
<evidence type="ECO:0000313" key="3">
    <source>
        <dbReference type="Proteomes" id="UP000830729"/>
    </source>
</evidence>
<sequence>MRQFSVSDDGDGGSTGRFAGLVPQSLAVRALSVAVRGPDTVTVGEPARFVVAVKNRLPVAVRVTHPTSRVWGWRVDDVPEADERGLEPPEATRATVLSGGERRTFEATWDGRIRRRGDDGDRWVAYPGRVDFTGYLAVPDWRARGAYDELSVEVSAEH</sequence>
<dbReference type="AlphaFoldDB" id="A0A8U0HXZ9"/>
<evidence type="ECO:0000313" key="2">
    <source>
        <dbReference type="EMBL" id="UPV76035.1"/>
    </source>
</evidence>
<dbReference type="Proteomes" id="UP000830729">
    <property type="component" value="Chromosome"/>
</dbReference>
<accession>A0A8U0HXZ9</accession>
<dbReference type="InterPro" id="IPR058280">
    <property type="entry name" value="DUF7974"/>
</dbReference>
<protein>
    <recommendedName>
        <fullName evidence="1">DUF7974 domain-containing protein</fullName>
    </recommendedName>
</protein>
<gene>
    <name evidence="2" type="ORF">M0R89_08240</name>
</gene>
<name>A0A8U0HXZ9_9EURY</name>
<proteinExistence type="predicted"/>
<evidence type="ECO:0000259" key="1">
    <source>
        <dbReference type="Pfam" id="PF25929"/>
    </source>
</evidence>
<dbReference type="KEGG" id="halx:M0R89_08240"/>
<reference evidence="2 3" key="1">
    <citation type="submission" date="2022-04" db="EMBL/GenBank/DDBJ databases">
        <title>Diverse halophilic archaea isolated from saline environments.</title>
        <authorList>
            <person name="Cui H.-L."/>
        </authorList>
    </citation>
    <scope>NUCLEOTIDE SEQUENCE [LARGE SCALE GENOMIC DNA]</scope>
    <source>
        <strain evidence="2 3">XZYJT49</strain>
    </source>
</reference>
<dbReference type="GeneID" id="72185181"/>